<name>A0A8K0CNT9_IGNLU</name>
<dbReference type="AlphaFoldDB" id="A0A8K0CNT9"/>
<feature type="non-terminal residue" evidence="1">
    <location>
        <position position="1"/>
    </location>
</feature>
<comment type="caution">
    <text evidence="1">The sequence shown here is derived from an EMBL/GenBank/DDBJ whole genome shotgun (WGS) entry which is preliminary data.</text>
</comment>
<accession>A0A8K0CNT9</accession>
<keyword evidence="2" id="KW-1185">Reference proteome</keyword>
<dbReference type="OrthoDB" id="7683421at2759"/>
<organism evidence="1 2">
    <name type="scientific">Ignelater luminosus</name>
    <name type="common">Cucubano</name>
    <name type="synonym">Pyrophorus luminosus</name>
    <dbReference type="NCBI Taxonomy" id="2038154"/>
    <lineage>
        <taxon>Eukaryota</taxon>
        <taxon>Metazoa</taxon>
        <taxon>Ecdysozoa</taxon>
        <taxon>Arthropoda</taxon>
        <taxon>Hexapoda</taxon>
        <taxon>Insecta</taxon>
        <taxon>Pterygota</taxon>
        <taxon>Neoptera</taxon>
        <taxon>Endopterygota</taxon>
        <taxon>Coleoptera</taxon>
        <taxon>Polyphaga</taxon>
        <taxon>Elateriformia</taxon>
        <taxon>Elateroidea</taxon>
        <taxon>Elateridae</taxon>
        <taxon>Agrypninae</taxon>
        <taxon>Pyrophorini</taxon>
        <taxon>Ignelater</taxon>
    </lineage>
</organism>
<gene>
    <name evidence="1" type="ORF">ILUMI_17177</name>
</gene>
<dbReference type="Proteomes" id="UP000801492">
    <property type="component" value="Unassembled WGS sequence"/>
</dbReference>
<evidence type="ECO:0008006" key="3">
    <source>
        <dbReference type="Google" id="ProtNLM"/>
    </source>
</evidence>
<sequence>MPYTCCAIGCNSSTGNPNISLFRFPKDHESMQMNRLKSTAIPTVFSAGSEAEMIQSKVEVHAEEDIDFNPLPLRDDFIEVEMNTSEYRDTKTIFGSSNGMESSFKLLSSIEADQNIASSSSAFTELKINSSEMK</sequence>
<evidence type="ECO:0000313" key="1">
    <source>
        <dbReference type="EMBL" id="KAF2888996.1"/>
    </source>
</evidence>
<protein>
    <recommendedName>
        <fullName evidence="3">THAP-type domain-containing protein</fullName>
    </recommendedName>
</protein>
<evidence type="ECO:0000313" key="2">
    <source>
        <dbReference type="Proteomes" id="UP000801492"/>
    </source>
</evidence>
<dbReference type="SUPFAM" id="SSF57716">
    <property type="entry name" value="Glucocorticoid receptor-like (DNA-binding domain)"/>
    <property type="match status" value="1"/>
</dbReference>
<reference evidence="1" key="1">
    <citation type="submission" date="2019-08" db="EMBL/GenBank/DDBJ databases">
        <title>The genome of the North American firefly Photinus pyralis.</title>
        <authorList>
            <consortium name="Photinus pyralis genome working group"/>
            <person name="Fallon T.R."/>
            <person name="Sander Lower S.E."/>
            <person name="Weng J.-K."/>
        </authorList>
    </citation>
    <scope>NUCLEOTIDE SEQUENCE</scope>
    <source>
        <strain evidence="1">TRF0915ILg1</strain>
        <tissue evidence="1">Whole body</tissue>
    </source>
</reference>
<dbReference type="EMBL" id="VTPC01071920">
    <property type="protein sequence ID" value="KAF2888996.1"/>
    <property type="molecule type" value="Genomic_DNA"/>
</dbReference>
<proteinExistence type="predicted"/>